<dbReference type="RefSeq" id="WP_261401271.1">
    <property type="nucleotide sequence ID" value="NZ_CP081869.1"/>
</dbReference>
<protein>
    <submittedName>
        <fullName evidence="1">Uncharacterized protein</fullName>
    </submittedName>
</protein>
<sequence>MKGLLALGDAMDAVGVALDALGDTEERAALRRPLGGMMADLYIELQHPIIEQFPDLDPDKS</sequence>
<reference evidence="1" key="1">
    <citation type="submission" date="2021-08" db="EMBL/GenBank/DDBJ databases">
        <authorList>
            <person name="Zhang H."/>
            <person name="Xu M."/>
            <person name="Yu Z."/>
            <person name="Yang L."/>
            <person name="Cai Y."/>
        </authorList>
    </citation>
    <scope>NUCLEOTIDE SEQUENCE</scope>
    <source>
        <strain evidence="1">CHL1</strain>
    </source>
</reference>
<dbReference type="EMBL" id="CP081869">
    <property type="protein sequence ID" value="QZN98362.1"/>
    <property type="molecule type" value="Genomic_DNA"/>
</dbReference>
<name>A0A9E6R830_9HYPH</name>
<gene>
    <name evidence="1" type="ORF">K6K41_14715</name>
</gene>
<keyword evidence="2" id="KW-1185">Reference proteome</keyword>
<dbReference type="Proteomes" id="UP000825701">
    <property type="component" value="Chromosome"/>
</dbReference>
<dbReference type="KEGG" id="cmet:K6K41_14715"/>
<accession>A0A9E6R830</accession>
<evidence type="ECO:0000313" key="1">
    <source>
        <dbReference type="EMBL" id="QZN98362.1"/>
    </source>
</evidence>
<dbReference type="AlphaFoldDB" id="A0A9E6R830"/>
<proteinExistence type="predicted"/>
<organism evidence="1 2">
    <name type="scientific">Chenggangzhangella methanolivorans</name>
    <dbReference type="NCBI Taxonomy" id="1437009"/>
    <lineage>
        <taxon>Bacteria</taxon>
        <taxon>Pseudomonadati</taxon>
        <taxon>Pseudomonadota</taxon>
        <taxon>Alphaproteobacteria</taxon>
        <taxon>Hyphomicrobiales</taxon>
        <taxon>Methylopilaceae</taxon>
        <taxon>Chenggangzhangella</taxon>
    </lineage>
</organism>
<evidence type="ECO:0000313" key="2">
    <source>
        <dbReference type="Proteomes" id="UP000825701"/>
    </source>
</evidence>